<proteinExistence type="predicted"/>
<protein>
    <submittedName>
        <fullName evidence="1">Uncharacterized protein</fullName>
    </submittedName>
</protein>
<keyword evidence="2" id="KW-1185">Reference proteome</keyword>
<evidence type="ECO:0000313" key="1">
    <source>
        <dbReference type="EMBL" id="KAL2543247.1"/>
    </source>
</evidence>
<evidence type="ECO:0000313" key="2">
    <source>
        <dbReference type="Proteomes" id="UP001604336"/>
    </source>
</evidence>
<name>A0ABD1W114_9LAMI</name>
<organism evidence="1 2">
    <name type="scientific">Abeliophyllum distichum</name>
    <dbReference type="NCBI Taxonomy" id="126358"/>
    <lineage>
        <taxon>Eukaryota</taxon>
        <taxon>Viridiplantae</taxon>
        <taxon>Streptophyta</taxon>
        <taxon>Embryophyta</taxon>
        <taxon>Tracheophyta</taxon>
        <taxon>Spermatophyta</taxon>
        <taxon>Magnoliopsida</taxon>
        <taxon>eudicotyledons</taxon>
        <taxon>Gunneridae</taxon>
        <taxon>Pentapetalae</taxon>
        <taxon>asterids</taxon>
        <taxon>lamiids</taxon>
        <taxon>Lamiales</taxon>
        <taxon>Oleaceae</taxon>
        <taxon>Forsythieae</taxon>
        <taxon>Abeliophyllum</taxon>
    </lineage>
</organism>
<accession>A0ABD1W114</accession>
<dbReference type="Proteomes" id="UP001604336">
    <property type="component" value="Unassembled WGS sequence"/>
</dbReference>
<gene>
    <name evidence="1" type="ORF">Adt_04225</name>
</gene>
<dbReference type="AlphaFoldDB" id="A0ABD1W114"/>
<comment type="caution">
    <text evidence="1">The sequence shown here is derived from an EMBL/GenBank/DDBJ whole genome shotgun (WGS) entry which is preliminary data.</text>
</comment>
<sequence length="187" mass="22159">MLEPFVLRKNFDFIQQFLSFDVGLQNELDKIWYFWNLGTTVTSIVDHSHFFHIKVEDPRLARLFFITSVYASCSSAERRDLWAGLHQISLSMDGPWLGGRDFKVIAHNGKRTSRNTRDSDTSNFAYMMMDLASQMQGILERVRDAEYRVDEAELDHERDHYPSHRDILHQAQAVLYRTLFIYENFWK</sequence>
<reference evidence="2" key="1">
    <citation type="submission" date="2024-07" db="EMBL/GenBank/DDBJ databases">
        <title>Two chromosome-level genome assemblies of Korean endemic species Abeliophyllum distichum and Forsythia ovata (Oleaceae).</title>
        <authorList>
            <person name="Jang H."/>
        </authorList>
    </citation>
    <scope>NUCLEOTIDE SEQUENCE [LARGE SCALE GENOMIC DNA]</scope>
</reference>
<dbReference type="EMBL" id="JBFOLK010000001">
    <property type="protein sequence ID" value="KAL2543247.1"/>
    <property type="molecule type" value="Genomic_DNA"/>
</dbReference>